<dbReference type="InterPro" id="IPR032708">
    <property type="entry name" value="McjB_C"/>
</dbReference>
<dbReference type="EMBL" id="CP042218">
    <property type="protein sequence ID" value="QDW67549.1"/>
    <property type="molecule type" value="Genomic_DNA"/>
</dbReference>
<dbReference type="InterPro" id="IPR053521">
    <property type="entry name" value="McjB-like"/>
</dbReference>
<keyword evidence="3" id="KW-1185">Reference proteome</keyword>
<evidence type="ECO:0000259" key="1">
    <source>
        <dbReference type="Pfam" id="PF13471"/>
    </source>
</evidence>
<dbReference type="RefSeq" id="WP_144893342.1">
    <property type="nucleotide sequence ID" value="NZ_CP042218.1"/>
</dbReference>
<organism evidence="2 3">
    <name type="scientific">Luteimonas granuli</name>
    <dbReference type="NCBI Taxonomy" id="1176533"/>
    <lineage>
        <taxon>Bacteria</taxon>
        <taxon>Pseudomonadati</taxon>
        <taxon>Pseudomonadota</taxon>
        <taxon>Gammaproteobacteria</taxon>
        <taxon>Lysobacterales</taxon>
        <taxon>Lysobacteraceae</taxon>
        <taxon>Luteimonas</taxon>
    </lineage>
</organism>
<proteinExistence type="predicted"/>
<dbReference type="Pfam" id="PF13471">
    <property type="entry name" value="Transglut_core3"/>
    <property type="match status" value="1"/>
</dbReference>
<sequence length="134" mass="14785">MQKPLGHYTEVVAIVLAAKLRLELLPFAQVLDRVARGRRSAGVWNASSPAPEEDRLIRAAAVFRQVRLFVPVGMRCLIDSLALVKFLQKRKLHANIVFGVAIDPFSAHCWVQAGDLVLNDTLGNVASHIPIRVV</sequence>
<evidence type="ECO:0000313" key="2">
    <source>
        <dbReference type="EMBL" id="QDW67549.1"/>
    </source>
</evidence>
<dbReference type="KEGG" id="lug:FPZ22_12220"/>
<gene>
    <name evidence="2" type="ORF">FPZ22_12220</name>
</gene>
<dbReference type="OrthoDB" id="119963at2"/>
<evidence type="ECO:0000313" key="3">
    <source>
        <dbReference type="Proteomes" id="UP000316584"/>
    </source>
</evidence>
<dbReference type="Proteomes" id="UP000316584">
    <property type="component" value="Chromosome"/>
</dbReference>
<accession>A0A518N6K6</accession>
<dbReference type="NCBIfam" id="NF033537">
    <property type="entry name" value="lasso_biosyn_B2"/>
    <property type="match status" value="1"/>
</dbReference>
<name>A0A518N6K6_9GAMM</name>
<feature type="domain" description="Microcin J25-processing protein McjB C-terminal" evidence="1">
    <location>
        <begin position="25"/>
        <end position="126"/>
    </location>
</feature>
<dbReference type="AlphaFoldDB" id="A0A518N6K6"/>
<protein>
    <submittedName>
        <fullName evidence="2">Lasso peptide biosynthesis B2 protein</fullName>
    </submittedName>
</protein>
<reference evidence="2 3" key="1">
    <citation type="submission" date="2019-07" db="EMBL/GenBank/DDBJ databases">
        <title>Full genome sequence of Luteimonas sp. Gr-4.</title>
        <authorList>
            <person name="Im W.-T."/>
        </authorList>
    </citation>
    <scope>NUCLEOTIDE SEQUENCE [LARGE SCALE GENOMIC DNA]</scope>
    <source>
        <strain evidence="2 3">Gr-4</strain>
    </source>
</reference>